<dbReference type="FunFam" id="1.10.510.10:FF:000624">
    <property type="entry name" value="Mitogen-activated protein kinase"/>
    <property type="match status" value="1"/>
</dbReference>
<evidence type="ECO:0000256" key="7">
    <source>
        <dbReference type="PROSITE-ProRule" id="PRU10141"/>
    </source>
</evidence>
<dbReference type="OrthoDB" id="63265at2759"/>
<dbReference type="PROSITE" id="PS00107">
    <property type="entry name" value="PROTEIN_KINASE_ATP"/>
    <property type="match status" value="1"/>
</dbReference>
<keyword evidence="11" id="KW-1185">Reference proteome</keyword>
<dbReference type="InterPro" id="IPR008271">
    <property type="entry name" value="Ser/Thr_kinase_AS"/>
</dbReference>
<evidence type="ECO:0000313" key="12">
    <source>
        <dbReference type="WBParaSite" id="TCLT_0000377501-mRNA-1"/>
    </source>
</evidence>
<keyword evidence="2 8" id="KW-0723">Serine/threonine-protein kinase</keyword>
<evidence type="ECO:0000259" key="9">
    <source>
        <dbReference type="PROSITE" id="PS50011"/>
    </source>
</evidence>
<dbReference type="InterPro" id="IPR000719">
    <property type="entry name" value="Prot_kinase_dom"/>
</dbReference>
<dbReference type="GO" id="GO:0005634">
    <property type="term" value="C:nucleus"/>
    <property type="evidence" value="ECO:0007669"/>
    <property type="project" value="TreeGrafter"/>
</dbReference>
<dbReference type="InterPro" id="IPR011009">
    <property type="entry name" value="Kinase-like_dom_sf"/>
</dbReference>
<keyword evidence="3" id="KW-0808">Transferase</keyword>
<feature type="domain" description="Protein kinase" evidence="9">
    <location>
        <begin position="16"/>
        <end position="301"/>
    </location>
</feature>
<evidence type="ECO:0000313" key="11">
    <source>
        <dbReference type="Proteomes" id="UP000276776"/>
    </source>
</evidence>
<evidence type="ECO:0000256" key="6">
    <source>
        <dbReference type="ARBA" id="ARBA00022840"/>
    </source>
</evidence>
<evidence type="ECO:0000256" key="5">
    <source>
        <dbReference type="ARBA" id="ARBA00022777"/>
    </source>
</evidence>
<evidence type="ECO:0000256" key="8">
    <source>
        <dbReference type="RuleBase" id="RU000304"/>
    </source>
</evidence>
<evidence type="ECO:0000256" key="3">
    <source>
        <dbReference type="ARBA" id="ARBA00022679"/>
    </source>
</evidence>
<protein>
    <submittedName>
        <fullName evidence="12">Protein kinase domain-containing protein</fullName>
    </submittedName>
</protein>
<evidence type="ECO:0000256" key="1">
    <source>
        <dbReference type="ARBA" id="ARBA00006485"/>
    </source>
</evidence>
<feature type="binding site" evidence="7">
    <location>
        <position position="50"/>
    </location>
    <ligand>
        <name>ATP</name>
        <dbReference type="ChEBI" id="CHEBI:30616"/>
    </ligand>
</feature>
<evidence type="ECO:0000313" key="10">
    <source>
        <dbReference type="EMBL" id="VDN00766.1"/>
    </source>
</evidence>
<comment type="similarity">
    <text evidence="1">Belongs to the protein kinase superfamily. CMGC Ser/Thr protein kinase family. CDC2/CDKX subfamily.</text>
</comment>
<evidence type="ECO:0000256" key="4">
    <source>
        <dbReference type="ARBA" id="ARBA00022741"/>
    </source>
</evidence>
<dbReference type="Gene3D" id="1.10.510.10">
    <property type="entry name" value="Transferase(Phosphotransferase) domain 1"/>
    <property type="match status" value="1"/>
</dbReference>
<keyword evidence="5" id="KW-0418">Kinase</keyword>
<reference evidence="10 11" key="2">
    <citation type="submission" date="2018-11" db="EMBL/GenBank/DDBJ databases">
        <authorList>
            <consortium name="Pathogen Informatics"/>
        </authorList>
    </citation>
    <scope>NUCLEOTIDE SEQUENCE [LARGE SCALE GENOMIC DNA]</scope>
</reference>
<sequence>MLNPRLYTSENYEDSYQICSLIGEGAFGVVLKGINIQNGKVVAIKRIPLKRNRRNEIALIREMFALRNVYHKNVIVKLFDIIVNIDLVSFVMEFVRSSLRLMIEDINRPLNEEIPKFYMYQLFTGLNYLHGLNIMHRDLKPDNVLITSSGLLKISDFGQCCIYVADNPKQNYDCEVASRWYRAPELLFGSTTYNPKIDEWACGCIFTEFYNGTPLFTGRNDIEQIGKLITVLGAPCEDNWKGWNIMPDSDKIVFENNEPIKDWKIVVPLASESCRSLLRSLIVYSSTERYSAAEALQHEFFINIPKHTPYLPPSLNFEFT</sequence>
<reference evidence="12" key="1">
    <citation type="submission" date="2017-02" db="UniProtKB">
        <authorList>
            <consortium name="WormBaseParasite"/>
        </authorList>
    </citation>
    <scope>IDENTIFICATION</scope>
</reference>
<dbReference type="Pfam" id="PF00069">
    <property type="entry name" value="Pkinase"/>
    <property type="match status" value="1"/>
</dbReference>
<dbReference type="Gene3D" id="3.30.200.20">
    <property type="entry name" value="Phosphorylase Kinase, domain 1"/>
    <property type="match status" value="1"/>
</dbReference>
<name>A0A0N5CU54_THECL</name>
<dbReference type="STRING" id="103827.A0A0N5CU54"/>
<dbReference type="AlphaFoldDB" id="A0A0N5CU54"/>
<dbReference type="PANTHER" id="PTHR24056">
    <property type="entry name" value="CELL DIVISION PROTEIN KINASE"/>
    <property type="match status" value="1"/>
</dbReference>
<dbReference type="Proteomes" id="UP000276776">
    <property type="component" value="Unassembled WGS sequence"/>
</dbReference>
<dbReference type="WBParaSite" id="TCLT_0000377501-mRNA-1">
    <property type="protein sequence ID" value="TCLT_0000377501-mRNA-1"/>
    <property type="gene ID" value="TCLT_0000377501"/>
</dbReference>
<accession>A0A0N5CU54</accession>
<dbReference type="SMART" id="SM00220">
    <property type="entry name" value="S_TKc"/>
    <property type="match status" value="1"/>
</dbReference>
<dbReference type="InterPro" id="IPR050108">
    <property type="entry name" value="CDK"/>
</dbReference>
<keyword evidence="6 7" id="KW-0067">ATP-binding</keyword>
<dbReference type="OMA" id="DEWACGC"/>
<organism evidence="12">
    <name type="scientific">Thelazia callipaeda</name>
    <name type="common">Oriental eyeworm</name>
    <name type="synonym">Parasitic nematode</name>
    <dbReference type="NCBI Taxonomy" id="103827"/>
    <lineage>
        <taxon>Eukaryota</taxon>
        <taxon>Metazoa</taxon>
        <taxon>Ecdysozoa</taxon>
        <taxon>Nematoda</taxon>
        <taxon>Chromadorea</taxon>
        <taxon>Rhabditida</taxon>
        <taxon>Spirurina</taxon>
        <taxon>Spiruromorpha</taxon>
        <taxon>Thelazioidea</taxon>
        <taxon>Thelaziidae</taxon>
        <taxon>Thelazia</taxon>
    </lineage>
</organism>
<dbReference type="PROSITE" id="PS50011">
    <property type="entry name" value="PROTEIN_KINASE_DOM"/>
    <property type="match status" value="1"/>
</dbReference>
<keyword evidence="4 7" id="KW-0547">Nucleotide-binding</keyword>
<dbReference type="SUPFAM" id="SSF56112">
    <property type="entry name" value="Protein kinase-like (PK-like)"/>
    <property type="match status" value="1"/>
</dbReference>
<dbReference type="GO" id="GO:0004674">
    <property type="term" value="F:protein serine/threonine kinase activity"/>
    <property type="evidence" value="ECO:0007669"/>
    <property type="project" value="UniProtKB-KW"/>
</dbReference>
<dbReference type="GO" id="GO:0005524">
    <property type="term" value="F:ATP binding"/>
    <property type="evidence" value="ECO:0007669"/>
    <property type="project" value="UniProtKB-UniRule"/>
</dbReference>
<proteinExistence type="inferred from homology"/>
<dbReference type="EMBL" id="UYYF01004266">
    <property type="protein sequence ID" value="VDN00766.1"/>
    <property type="molecule type" value="Genomic_DNA"/>
</dbReference>
<evidence type="ECO:0000256" key="2">
    <source>
        <dbReference type="ARBA" id="ARBA00022527"/>
    </source>
</evidence>
<dbReference type="PROSITE" id="PS00108">
    <property type="entry name" value="PROTEIN_KINASE_ST"/>
    <property type="match status" value="1"/>
</dbReference>
<dbReference type="InterPro" id="IPR017441">
    <property type="entry name" value="Protein_kinase_ATP_BS"/>
</dbReference>
<gene>
    <name evidence="10" type="ORF">TCLT_LOCUS3764</name>
</gene>